<dbReference type="PROSITE" id="PS51194">
    <property type="entry name" value="HELICASE_CTER"/>
    <property type="match status" value="1"/>
</dbReference>
<feature type="compositionally biased region" description="Acidic residues" evidence="7">
    <location>
        <begin position="737"/>
        <end position="750"/>
    </location>
</feature>
<dbReference type="InterPro" id="IPR001650">
    <property type="entry name" value="Helicase_C-like"/>
</dbReference>
<reference evidence="12" key="1">
    <citation type="journal article" date="2017" name="Nat. Commun.">
        <title>The asparagus genome sheds light on the origin and evolution of a young Y chromosome.</title>
        <authorList>
            <person name="Harkess A."/>
            <person name="Zhou J."/>
            <person name="Xu C."/>
            <person name="Bowers J.E."/>
            <person name="Van der Hulst R."/>
            <person name="Ayyampalayam S."/>
            <person name="Mercati F."/>
            <person name="Riccardi P."/>
            <person name="McKain M.R."/>
            <person name="Kakrana A."/>
            <person name="Tang H."/>
            <person name="Ray J."/>
            <person name="Groenendijk J."/>
            <person name="Arikit S."/>
            <person name="Mathioni S.M."/>
            <person name="Nakano M."/>
            <person name="Shan H."/>
            <person name="Telgmann-Rauber A."/>
            <person name="Kanno A."/>
            <person name="Yue Z."/>
            <person name="Chen H."/>
            <person name="Li W."/>
            <person name="Chen Y."/>
            <person name="Xu X."/>
            <person name="Zhang Y."/>
            <person name="Luo S."/>
            <person name="Chen H."/>
            <person name="Gao J."/>
            <person name="Mao Z."/>
            <person name="Pires J.C."/>
            <person name="Luo M."/>
            <person name="Kudrna D."/>
            <person name="Wing R.A."/>
            <person name="Meyers B.C."/>
            <person name="Yi K."/>
            <person name="Kong H."/>
            <person name="Lavrijsen P."/>
            <person name="Sunseri F."/>
            <person name="Falavigna A."/>
            <person name="Ye Y."/>
            <person name="Leebens-Mack J.H."/>
            <person name="Chen G."/>
        </authorList>
    </citation>
    <scope>NUCLEOTIDE SEQUENCE [LARGE SCALE GENOMIC DNA]</scope>
    <source>
        <strain evidence="12">cv. DH0086</strain>
    </source>
</reference>
<evidence type="ECO:0000256" key="7">
    <source>
        <dbReference type="SAM" id="MobiDB-lite"/>
    </source>
</evidence>
<dbReference type="Gramene" id="ONK80017">
    <property type="protein sequence ID" value="ONK80017"/>
    <property type="gene ID" value="A4U43_C01F12890"/>
</dbReference>
<dbReference type="SUPFAM" id="SSF52540">
    <property type="entry name" value="P-loop containing nucleoside triphosphate hydrolases"/>
    <property type="match status" value="2"/>
</dbReference>
<feature type="domain" description="Helicase ATP-binding" evidence="9">
    <location>
        <begin position="150"/>
        <end position="319"/>
    </location>
</feature>
<dbReference type="GO" id="GO:0016887">
    <property type="term" value="F:ATP hydrolysis activity"/>
    <property type="evidence" value="ECO:0007669"/>
    <property type="project" value="TreeGrafter"/>
</dbReference>
<dbReference type="EMBL" id="CM007381">
    <property type="protein sequence ID" value="ONK80017.1"/>
    <property type="molecule type" value="Genomic_DNA"/>
</dbReference>
<dbReference type="SMART" id="SM00490">
    <property type="entry name" value="HELICc"/>
    <property type="match status" value="1"/>
</dbReference>
<dbReference type="InterPro" id="IPR038718">
    <property type="entry name" value="SNF2-like_sf"/>
</dbReference>
<feature type="domain" description="Helicase C-terminal" evidence="10">
    <location>
        <begin position="456"/>
        <end position="607"/>
    </location>
</feature>
<dbReference type="SMART" id="SM00298">
    <property type="entry name" value="CHROMO"/>
    <property type="match status" value="1"/>
</dbReference>
<gene>
    <name evidence="11" type="ORF">A4U43_C01F12890</name>
</gene>
<dbReference type="Gene3D" id="2.40.50.40">
    <property type="match status" value="1"/>
</dbReference>
<evidence type="ECO:0000256" key="1">
    <source>
        <dbReference type="ARBA" id="ARBA00004123"/>
    </source>
</evidence>
<dbReference type="GO" id="GO:0140658">
    <property type="term" value="F:ATP-dependent chromatin remodeler activity"/>
    <property type="evidence" value="ECO:0007669"/>
    <property type="project" value="TreeGrafter"/>
</dbReference>
<dbReference type="InterPro" id="IPR049730">
    <property type="entry name" value="SNF2/RAD54-like_C"/>
</dbReference>
<dbReference type="Pfam" id="PF00176">
    <property type="entry name" value="SNF2-rel_dom"/>
    <property type="match status" value="1"/>
</dbReference>
<proteinExistence type="predicted"/>
<evidence type="ECO:0000259" key="8">
    <source>
        <dbReference type="PROSITE" id="PS50013"/>
    </source>
</evidence>
<keyword evidence="3" id="KW-0547">Nucleotide-binding</keyword>
<evidence type="ECO:0000259" key="10">
    <source>
        <dbReference type="PROSITE" id="PS51194"/>
    </source>
</evidence>
<dbReference type="SMART" id="SM00487">
    <property type="entry name" value="DEXDc"/>
    <property type="match status" value="1"/>
</dbReference>
<evidence type="ECO:0000313" key="12">
    <source>
        <dbReference type="Proteomes" id="UP000243459"/>
    </source>
</evidence>
<keyword evidence="4" id="KW-0378">Hydrolase</keyword>
<dbReference type="SUPFAM" id="SSF54160">
    <property type="entry name" value="Chromo domain-like"/>
    <property type="match status" value="1"/>
</dbReference>
<dbReference type="PROSITE" id="PS51192">
    <property type="entry name" value="HELICASE_ATP_BIND_1"/>
    <property type="match status" value="1"/>
</dbReference>
<evidence type="ECO:0000259" key="9">
    <source>
        <dbReference type="PROSITE" id="PS51192"/>
    </source>
</evidence>
<keyword evidence="6" id="KW-0539">Nucleus</keyword>
<dbReference type="GO" id="GO:0042393">
    <property type="term" value="F:histone binding"/>
    <property type="evidence" value="ECO:0007669"/>
    <property type="project" value="TreeGrafter"/>
</dbReference>
<accession>A0A5P1FRF7</accession>
<evidence type="ECO:0000256" key="5">
    <source>
        <dbReference type="ARBA" id="ARBA00022840"/>
    </source>
</evidence>
<name>A0A5P1FRF7_ASPOF</name>
<dbReference type="GO" id="GO:0005634">
    <property type="term" value="C:nucleus"/>
    <property type="evidence" value="ECO:0007669"/>
    <property type="project" value="UniProtKB-SubCell"/>
</dbReference>
<comment type="subcellular location">
    <subcellularLocation>
        <location evidence="1">Nucleus</location>
    </subcellularLocation>
</comment>
<dbReference type="PANTHER" id="PTHR45623">
    <property type="entry name" value="CHROMODOMAIN-HELICASE-DNA-BINDING PROTEIN 3-RELATED-RELATED"/>
    <property type="match status" value="1"/>
</dbReference>
<evidence type="ECO:0000256" key="2">
    <source>
        <dbReference type="ARBA" id="ARBA00022737"/>
    </source>
</evidence>
<dbReference type="Pfam" id="PF00385">
    <property type="entry name" value="Chromo"/>
    <property type="match status" value="1"/>
</dbReference>
<evidence type="ECO:0000256" key="4">
    <source>
        <dbReference type="ARBA" id="ARBA00022801"/>
    </source>
</evidence>
<dbReference type="OMA" id="CIRTHEM"/>
<dbReference type="GO" id="GO:0003682">
    <property type="term" value="F:chromatin binding"/>
    <property type="evidence" value="ECO:0007669"/>
    <property type="project" value="TreeGrafter"/>
</dbReference>
<evidence type="ECO:0000256" key="6">
    <source>
        <dbReference type="ARBA" id="ARBA00023242"/>
    </source>
</evidence>
<dbReference type="AlphaFoldDB" id="A0A5P1FRF7"/>
<dbReference type="InterPro" id="IPR014001">
    <property type="entry name" value="Helicase_ATP-bd"/>
</dbReference>
<dbReference type="GO" id="GO:0005524">
    <property type="term" value="F:ATP binding"/>
    <property type="evidence" value="ECO:0007669"/>
    <property type="project" value="UniProtKB-KW"/>
</dbReference>
<keyword evidence="2" id="KW-0677">Repeat</keyword>
<dbReference type="Proteomes" id="UP000243459">
    <property type="component" value="Chromosome 1"/>
</dbReference>
<feature type="compositionally biased region" description="Acidic residues" evidence="7">
    <location>
        <begin position="717"/>
        <end position="728"/>
    </location>
</feature>
<evidence type="ECO:0000313" key="11">
    <source>
        <dbReference type="EMBL" id="ONK80017.1"/>
    </source>
</evidence>
<keyword evidence="5" id="KW-0067">ATP-binding</keyword>
<dbReference type="InterPro" id="IPR000953">
    <property type="entry name" value="Chromo/chromo_shadow_dom"/>
</dbReference>
<protein>
    <submittedName>
        <fullName evidence="11">Uncharacterized protein</fullName>
    </submittedName>
</protein>
<sequence length="750" mass="86184">MVPREWLYAFSPVRMHSYLKKCHQTSRSDFIDERKPEWFKIDRVISCRRKCDSDKPFEILDIGSMNQENGDLEFLVKWMGLDYCDSTWESSCSEELSPEVSRLIQRHQRATERVDNSSTSSGSEALNKIPNELYGGVLYDYQLQGQSWILNNFKARRNVILADEMGLGKTIQVVSFIRCMKQEKLNIDPILIIAPKSILFQWEKEFRNWAKDLNVIIYQGEKQSRRCIRTHEMYASGKYVLFDALITNYELVILDMSTLRKFRWSAIVIDEAHKIKRLDCKLASCLKQYSSDFRLLLTGTPLQNTLLELFVLLNYIDPERFSDPEAEAESYKSIKSLSPPDIEKKIAEIHELLRPRMLRRMKSDVLPGSIPVKKWVEVPCALTDYQRELYINILEKNHEKLSMQIQNGRKSTLKFILMELKKCCNHPYLFPGMEPCLSSEDTIFSSLVSASGKLQLLEKLLPRLKYRGNRVLLFSQMVKMLDILEDFLMFLGMSYFRIDGSTPIAARQEQMRDFNDPNSQVFVFLISTRAGGLGIDLPTADRVIIYDPDFNPFNDLQAQSRAHRIGQTRPVVVYQLITKCSVEVKILQKSKEKLAIENLVMNPSKIPSVSELHSVLLHGARTILNKENIKATTIHYDDKAIDALLKLDPEPGGNCSPDDNGYLGSIQNFVTEDDENGKLSSPKAKEWENILGPVEDAKEEDGNLGRGKRQKKKEVNYECEESDSDDIYSPESSSSSDSDDSDFEAAYDEM</sequence>
<feature type="domain" description="Chromo" evidence="8">
    <location>
        <begin position="39"/>
        <end position="116"/>
    </location>
</feature>
<dbReference type="InterPro" id="IPR000330">
    <property type="entry name" value="SNF2_N"/>
</dbReference>
<dbReference type="Gene3D" id="3.40.50.10810">
    <property type="entry name" value="Tandem AAA-ATPase domain"/>
    <property type="match status" value="1"/>
</dbReference>
<dbReference type="InterPro" id="IPR023780">
    <property type="entry name" value="Chromo_domain"/>
</dbReference>
<dbReference type="PANTHER" id="PTHR45623:SF33">
    <property type="entry name" value="OS01G0881000 PROTEIN"/>
    <property type="match status" value="1"/>
</dbReference>
<dbReference type="GO" id="GO:0003677">
    <property type="term" value="F:DNA binding"/>
    <property type="evidence" value="ECO:0007669"/>
    <property type="project" value="TreeGrafter"/>
</dbReference>
<evidence type="ECO:0000256" key="3">
    <source>
        <dbReference type="ARBA" id="ARBA00022741"/>
    </source>
</evidence>
<keyword evidence="12" id="KW-1185">Reference proteome</keyword>
<dbReference type="Gene3D" id="3.40.50.300">
    <property type="entry name" value="P-loop containing nucleotide triphosphate hydrolases"/>
    <property type="match status" value="1"/>
</dbReference>
<dbReference type="Pfam" id="PF00271">
    <property type="entry name" value="Helicase_C"/>
    <property type="match status" value="1"/>
</dbReference>
<dbReference type="InterPro" id="IPR027417">
    <property type="entry name" value="P-loop_NTPase"/>
</dbReference>
<dbReference type="InterPro" id="IPR016197">
    <property type="entry name" value="Chromo-like_dom_sf"/>
</dbReference>
<dbReference type="GO" id="GO:0000785">
    <property type="term" value="C:chromatin"/>
    <property type="evidence" value="ECO:0007669"/>
    <property type="project" value="TreeGrafter"/>
</dbReference>
<feature type="region of interest" description="Disordered" evidence="7">
    <location>
        <begin position="673"/>
        <end position="750"/>
    </location>
</feature>
<dbReference type="CDD" id="cd18793">
    <property type="entry name" value="SF2_C_SNF"/>
    <property type="match status" value="1"/>
</dbReference>
<dbReference type="PROSITE" id="PS50013">
    <property type="entry name" value="CHROMO_2"/>
    <property type="match status" value="1"/>
</dbReference>
<organism evidence="11 12">
    <name type="scientific">Asparagus officinalis</name>
    <name type="common">Garden asparagus</name>
    <dbReference type="NCBI Taxonomy" id="4686"/>
    <lineage>
        <taxon>Eukaryota</taxon>
        <taxon>Viridiplantae</taxon>
        <taxon>Streptophyta</taxon>
        <taxon>Embryophyta</taxon>
        <taxon>Tracheophyta</taxon>
        <taxon>Spermatophyta</taxon>
        <taxon>Magnoliopsida</taxon>
        <taxon>Liliopsida</taxon>
        <taxon>Asparagales</taxon>
        <taxon>Asparagaceae</taxon>
        <taxon>Asparagoideae</taxon>
        <taxon>Asparagus</taxon>
    </lineage>
</organism>